<dbReference type="AlphaFoldDB" id="A0A2T0ZF69"/>
<keyword evidence="10" id="KW-1185">Reference proteome</keyword>
<evidence type="ECO:0000256" key="3">
    <source>
        <dbReference type="ARBA" id="ARBA00022692"/>
    </source>
</evidence>
<feature type="region of interest" description="Disordered" evidence="6">
    <location>
        <begin position="155"/>
        <end position="180"/>
    </location>
</feature>
<dbReference type="InterPro" id="IPR032689">
    <property type="entry name" value="TraG-D_C"/>
</dbReference>
<name>A0A2T0ZF69_9ACTN</name>
<keyword evidence="4 7" id="KW-1133">Transmembrane helix</keyword>
<reference evidence="9 10" key="1">
    <citation type="submission" date="2018-03" db="EMBL/GenBank/DDBJ databases">
        <title>Genomic Encyclopedia of Archaeal and Bacterial Type Strains, Phase II (KMG-II): from individual species to whole genera.</title>
        <authorList>
            <person name="Goeker M."/>
        </authorList>
    </citation>
    <scope>NUCLEOTIDE SEQUENCE [LARGE SCALE GENOMIC DNA]</scope>
    <source>
        <strain evidence="9 10">DSM 100065</strain>
    </source>
</reference>
<evidence type="ECO:0000259" key="8">
    <source>
        <dbReference type="Pfam" id="PF12696"/>
    </source>
</evidence>
<dbReference type="RefSeq" id="WP_106350830.1">
    <property type="nucleotide sequence ID" value="NZ_PVUE01000023.1"/>
</dbReference>
<feature type="transmembrane region" description="Helical" evidence="7">
    <location>
        <begin position="91"/>
        <end position="114"/>
    </location>
</feature>
<dbReference type="GO" id="GO:0005886">
    <property type="term" value="C:plasma membrane"/>
    <property type="evidence" value="ECO:0007669"/>
    <property type="project" value="UniProtKB-SubCell"/>
</dbReference>
<evidence type="ECO:0000256" key="6">
    <source>
        <dbReference type="SAM" id="MobiDB-lite"/>
    </source>
</evidence>
<gene>
    <name evidence="9" type="ORF">CLV47_12346</name>
</gene>
<dbReference type="InterPro" id="IPR051539">
    <property type="entry name" value="T4SS-coupling_protein"/>
</dbReference>
<dbReference type="Proteomes" id="UP000237752">
    <property type="component" value="Unassembled WGS sequence"/>
</dbReference>
<feature type="region of interest" description="Disordered" evidence="6">
    <location>
        <begin position="622"/>
        <end position="659"/>
    </location>
</feature>
<evidence type="ECO:0000256" key="5">
    <source>
        <dbReference type="ARBA" id="ARBA00023136"/>
    </source>
</evidence>
<feature type="transmembrane region" description="Helical" evidence="7">
    <location>
        <begin position="20"/>
        <end position="43"/>
    </location>
</feature>
<feature type="domain" description="TraD/TraG TraM recognition site" evidence="8">
    <location>
        <begin position="465"/>
        <end position="587"/>
    </location>
</feature>
<dbReference type="OrthoDB" id="226701at2"/>
<comment type="subcellular location">
    <subcellularLocation>
        <location evidence="1">Cell membrane</location>
        <topology evidence="1">Multi-pass membrane protein</topology>
    </subcellularLocation>
</comment>
<keyword evidence="5 7" id="KW-0472">Membrane</keyword>
<evidence type="ECO:0000256" key="2">
    <source>
        <dbReference type="ARBA" id="ARBA00022475"/>
    </source>
</evidence>
<accession>A0A2T0ZF69</accession>
<proteinExistence type="predicted"/>
<feature type="compositionally biased region" description="Polar residues" evidence="6">
    <location>
        <begin position="635"/>
        <end position="644"/>
    </location>
</feature>
<dbReference type="EMBL" id="PVUE01000023">
    <property type="protein sequence ID" value="PRZ34814.1"/>
    <property type="molecule type" value="Genomic_DNA"/>
</dbReference>
<dbReference type="Pfam" id="PF12696">
    <property type="entry name" value="TraG-D_C"/>
    <property type="match status" value="1"/>
</dbReference>
<sequence length="659" mass="69299">MRRVMLSSGRRSSDPGTRQLAAIGVLIAAVVAAWASASVAVWLSSGLSAGRWRFPAGVTWIGRAITGRPMGEWFTGPGASPHPSPASVSQVAIIAVLLFVVLGAALTVAAVWLVSYFRTYPGMATTSELSKAYGPAALWKGRRASKARELRPDLFEPPAAGPAPVEEGASRPSRPKRSPRPVAYSLGRAVIPRGVDLWAPLDQAAMVLGPPGSGKTLAMLLPAFAAAPGGRLFATTKLADIYLAAATIDDASAAPVIFDPLGQSAGIAPLVWDPVAGCVNSHLAERRARAFAAGTVTRGGHADDAARFYMQQASTVIAGLLHAAALSGRTIEDVVSWSATGSTGAPTEAEEILRQHPHAERTWADLLAGSTRGGDDRTVGNTWTTVRQALSVFQHHDVVARCTPTEHGAATDLDAAIAAAVPILVIGKDDEYSSVTPLLTAVIEDILDRVESAADRSAYRRLAPPFLAAIDELPNTAPIPTLPQRVADGRGRGLCVLYAAQGYAQLATRYGENVARALSATTNVWCIFGGSKDSRYNKELSDLIGTVEVSRASTQHDLGMRGSRQSMQLTREDKAVIEPHDLLTLPQNHAIVLAGRCRPAISRFRLLVRGSAGKELLASAAGIRSTPQNTPPSTPASLLAQTQGAVAESRARGIVRTSE</sequence>
<evidence type="ECO:0000256" key="7">
    <source>
        <dbReference type="SAM" id="Phobius"/>
    </source>
</evidence>
<dbReference type="PANTHER" id="PTHR37937:SF1">
    <property type="entry name" value="CONJUGATIVE TRANSFER: DNA TRANSPORT"/>
    <property type="match status" value="1"/>
</dbReference>
<protein>
    <submittedName>
        <fullName evidence="9">Type IV secretion system protein VirD4</fullName>
    </submittedName>
</protein>
<keyword evidence="3 7" id="KW-0812">Transmembrane</keyword>
<feature type="compositionally biased region" description="Low complexity" evidence="6">
    <location>
        <begin position="156"/>
        <end position="172"/>
    </location>
</feature>
<dbReference type="PANTHER" id="PTHR37937">
    <property type="entry name" value="CONJUGATIVE TRANSFER: DNA TRANSPORT"/>
    <property type="match status" value="1"/>
</dbReference>
<organism evidence="9 10">
    <name type="scientific">Antricoccus suffuscus</name>
    <dbReference type="NCBI Taxonomy" id="1629062"/>
    <lineage>
        <taxon>Bacteria</taxon>
        <taxon>Bacillati</taxon>
        <taxon>Actinomycetota</taxon>
        <taxon>Actinomycetes</taxon>
        <taxon>Geodermatophilales</taxon>
        <taxon>Antricoccaceae</taxon>
        <taxon>Antricoccus</taxon>
    </lineage>
</organism>
<comment type="caution">
    <text evidence="9">The sequence shown here is derived from an EMBL/GenBank/DDBJ whole genome shotgun (WGS) entry which is preliminary data.</text>
</comment>
<dbReference type="Gene3D" id="3.40.50.300">
    <property type="entry name" value="P-loop containing nucleotide triphosphate hydrolases"/>
    <property type="match status" value="1"/>
</dbReference>
<dbReference type="CDD" id="cd01127">
    <property type="entry name" value="TrwB_TraG_TraD_VirD4"/>
    <property type="match status" value="1"/>
</dbReference>
<evidence type="ECO:0000256" key="4">
    <source>
        <dbReference type="ARBA" id="ARBA00022989"/>
    </source>
</evidence>
<dbReference type="SUPFAM" id="SSF52540">
    <property type="entry name" value="P-loop containing nucleoside triphosphate hydrolases"/>
    <property type="match status" value="1"/>
</dbReference>
<dbReference type="InterPro" id="IPR027417">
    <property type="entry name" value="P-loop_NTPase"/>
</dbReference>
<keyword evidence="2" id="KW-1003">Cell membrane</keyword>
<evidence type="ECO:0000313" key="9">
    <source>
        <dbReference type="EMBL" id="PRZ34814.1"/>
    </source>
</evidence>
<evidence type="ECO:0000256" key="1">
    <source>
        <dbReference type="ARBA" id="ARBA00004651"/>
    </source>
</evidence>
<evidence type="ECO:0000313" key="10">
    <source>
        <dbReference type="Proteomes" id="UP000237752"/>
    </source>
</evidence>